<dbReference type="AlphaFoldDB" id="A0A917M6R5"/>
<keyword evidence="5" id="KW-0167">Capsid protein</keyword>
<dbReference type="InterPro" id="IPR012851">
    <property type="entry name" value="Spore_coat_CotF-like"/>
</dbReference>
<dbReference type="GO" id="GO:0030435">
    <property type="term" value="P:sporulation resulting in formation of a cellular spore"/>
    <property type="evidence" value="ECO:0007669"/>
    <property type="project" value="UniProtKB-KW"/>
</dbReference>
<evidence type="ECO:0000256" key="2">
    <source>
        <dbReference type="ARBA" id="ARBA00024325"/>
    </source>
</evidence>
<evidence type="ECO:0000256" key="3">
    <source>
        <dbReference type="ARBA" id="ARBA00024344"/>
    </source>
</evidence>
<dbReference type="Pfam" id="PF07875">
    <property type="entry name" value="Coat_F"/>
    <property type="match status" value="1"/>
</dbReference>
<dbReference type="PANTHER" id="PTHR39183">
    <property type="entry name" value="SPORE COAT PROTEIN F-LIKE PROTEIN YHCQ"/>
    <property type="match status" value="1"/>
</dbReference>
<keyword evidence="1" id="KW-0749">Sporulation</keyword>
<accession>A0A917M6R5</accession>
<gene>
    <name evidence="5" type="primary">yhcQ</name>
    <name evidence="5" type="ORF">GCM10011398_27950</name>
</gene>
<dbReference type="Proteomes" id="UP000622860">
    <property type="component" value="Unassembled WGS sequence"/>
</dbReference>
<reference evidence="5" key="2">
    <citation type="submission" date="2020-09" db="EMBL/GenBank/DDBJ databases">
        <authorList>
            <person name="Sun Q."/>
            <person name="Zhou Y."/>
        </authorList>
    </citation>
    <scope>NUCLEOTIDE SEQUENCE</scope>
    <source>
        <strain evidence="5">CGMCC 1.12754</strain>
    </source>
</reference>
<feature type="compositionally biased region" description="Low complexity" evidence="4">
    <location>
        <begin position="1"/>
        <end position="13"/>
    </location>
</feature>
<feature type="region of interest" description="Disordered" evidence="4">
    <location>
        <begin position="1"/>
        <end position="28"/>
    </location>
</feature>
<evidence type="ECO:0000256" key="4">
    <source>
        <dbReference type="SAM" id="MobiDB-lite"/>
    </source>
</evidence>
<sequence>MLNQNQNQQQNMQGTSQMPPQQHFGGHDMFDAHEALSTLIGGMEHYLLYDQHVQDPELKTMMQKHRTFFNQLYNTLVDTFKTGQDPAVPTQSYEMQQDNNVIYGMQPSPPKTPSQNVTEINDQCISGFMLGQLKSCASAFTMTALEMTNPVMRRIFADSVPNMIEMAYEVFLYQNKNHYYQVPQLNQQDMQAFQNSYAPTQGTMPH</sequence>
<protein>
    <submittedName>
        <fullName evidence="5">Spore coat protein F-like protein YhcQ</fullName>
    </submittedName>
</protein>
<dbReference type="Gene3D" id="1.20.1260.10">
    <property type="match status" value="1"/>
</dbReference>
<dbReference type="EMBL" id="BMFR01000012">
    <property type="protein sequence ID" value="GGG80961.1"/>
    <property type="molecule type" value="Genomic_DNA"/>
</dbReference>
<evidence type="ECO:0000256" key="1">
    <source>
        <dbReference type="ARBA" id="ARBA00022969"/>
    </source>
</evidence>
<comment type="subcellular location">
    <subcellularLocation>
        <location evidence="2">Spore coat</location>
    </subcellularLocation>
</comment>
<comment type="caution">
    <text evidence="5">The sequence shown here is derived from an EMBL/GenBank/DDBJ whole genome shotgun (WGS) entry which is preliminary data.</text>
</comment>
<name>A0A917M6R5_9BACI</name>
<comment type="similarity">
    <text evidence="3">Belongs to the CotF family.</text>
</comment>
<reference evidence="5" key="1">
    <citation type="journal article" date="2014" name="Int. J. Syst. Evol. Microbiol.">
        <title>Complete genome sequence of Corynebacterium casei LMG S-19264T (=DSM 44701T), isolated from a smear-ripened cheese.</title>
        <authorList>
            <consortium name="US DOE Joint Genome Institute (JGI-PGF)"/>
            <person name="Walter F."/>
            <person name="Albersmeier A."/>
            <person name="Kalinowski J."/>
            <person name="Ruckert C."/>
        </authorList>
    </citation>
    <scope>NUCLEOTIDE SEQUENCE</scope>
    <source>
        <strain evidence="5">CGMCC 1.12754</strain>
    </source>
</reference>
<proteinExistence type="inferred from homology"/>
<dbReference type="InterPro" id="IPR012347">
    <property type="entry name" value="Ferritin-like"/>
</dbReference>
<evidence type="ECO:0000313" key="6">
    <source>
        <dbReference type="Proteomes" id="UP000622860"/>
    </source>
</evidence>
<evidence type="ECO:0000313" key="5">
    <source>
        <dbReference type="EMBL" id="GGG80961.1"/>
    </source>
</evidence>
<dbReference type="RefSeq" id="WP_188455996.1">
    <property type="nucleotide sequence ID" value="NZ_BMFR01000012.1"/>
</dbReference>
<keyword evidence="6" id="KW-1185">Reference proteome</keyword>
<organism evidence="5 6">
    <name type="scientific">Virgibacillus oceani</name>
    <dbReference type="NCBI Taxonomy" id="1479511"/>
    <lineage>
        <taxon>Bacteria</taxon>
        <taxon>Bacillati</taxon>
        <taxon>Bacillota</taxon>
        <taxon>Bacilli</taxon>
        <taxon>Bacillales</taxon>
        <taxon>Bacillaceae</taxon>
        <taxon>Virgibacillus</taxon>
    </lineage>
</organism>
<keyword evidence="5" id="KW-0946">Virion</keyword>
<dbReference type="PANTHER" id="PTHR39183:SF1">
    <property type="entry name" value="SPORE COAT PROTEIN F-LIKE PROTEIN YHCQ"/>
    <property type="match status" value="1"/>
</dbReference>